<dbReference type="GO" id="GO:0050355">
    <property type="term" value="F:inorganic triphosphate phosphatase activity"/>
    <property type="evidence" value="ECO:0007669"/>
    <property type="project" value="InterPro"/>
</dbReference>
<dbReference type="Pfam" id="PF01928">
    <property type="entry name" value="CYTH"/>
    <property type="match status" value="1"/>
</dbReference>
<dbReference type="SUPFAM" id="SSF55154">
    <property type="entry name" value="CYTH-like phosphatases"/>
    <property type="match status" value="1"/>
</dbReference>
<dbReference type="PANTHER" id="PTHR39569">
    <property type="entry name" value="INORGANIC TRIPHOSPHATASE"/>
    <property type="match status" value="1"/>
</dbReference>
<dbReference type="PANTHER" id="PTHR39569:SF1">
    <property type="entry name" value="INORGANIC TRIPHOSPHATASE"/>
    <property type="match status" value="1"/>
</dbReference>
<dbReference type="Gene3D" id="2.40.320.10">
    <property type="entry name" value="Hypothetical Protein Pfu-838710-001"/>
    <property type="match status" value="1"/>
</dbReference>
<evidence type="ECO:0000259" key="1">
    <source>
        <dbReference type="PROSITE" id="PS51707"/>
    </source>
</evidence>
<dbReference type="Pfam" id="PF05235">
    <property type="entry name" value="CHAD"/>
    <property type="match status" value="1"/>
</dbReference>
<feature type="domain" description="CHAD" evidence="2">
    <location>
        <begin position="210"/>
        <end position="483"/>
    </location>
</feature>
<evidence type="ECO:0000313" key="4">
    <source>
        <dbReference type="Proteomes" id="UP000292085"/>
    </source>
</evidence>
<accession>A0A4V2DDM7</accession>
<comment type="caution">
    <text evidence="3">The sequence shown here is derived from an EMBL/GenBank/DDBJ whole genome shotgun (WGS) entry which is preliminary data.</text>
</comment>
<dbReference type="PROSITE" id="PS51707">
    <property type="entry name" value="CYTH"/>
    <property type="match status" value="1"/>
</dbReference>
<dbReference type="CDD" id="cd07756">
    <property type="entry name" value="CYTH-like_Pase_CHAD"/>
    <property type="match status" value="1"/>
</dbReference>
<proteinExistence type="predicted"/>
<dbReference type="InterPro" id="IPR033469">
    <property type="entry name" value="CYTH-like_dom_sf"/>
</dbReference>
<dbReference type="SMART" id="SM00880">
    <property type="entry name" value="CHAD"/>
    <property type="match status" value="1"/>
</dbReference>
<dbReference type="InterPro" id="IPR039013">
    <property type="entry name" value="YgiF"/>
</dbReference>
<dbReference type="OrthoDB" id="9777271at2"/>
<keyword evidence="4" id="KW-1185">Reference proteome</keyword>
<evidence type="ECO:0000259" key="2">
    <source>
        <dbReference type="PROSITE" id="PS51708"/>
    </source>
</evidence>
<feature type="domain" description="CYTH" evidence="1">
    <location>
        <begin position="2"/>
        <end position="196"/>
    </location>
</feature>
<sequence>MPDEVELKLALNPQNADVLESAGLMAGTPRKTRQRSIYFDTSDHRLLQAGLSLRIRRSGRKRVQTIKAGGAPAAGLFARPEWERAVADDTPVIDDTTPIPALLGDLGPGLAPVFTVNVERRAWDINEGGAVIELVLDRGEVMAGDRRSPLCEAELELKSGDPVALFALARKLDAAAPVRLGILTKAERGYALLAPIATAFKAEPVLLNHDMTAAQAFQHIVRACLRQFRLNEDLFLAGRTPEALHQARVALRRLRSAFSIFKALLDDGVGAGLCDDLRWLATELGEARSIDALLERAPPGALRDHLETARQTAYARVDATLASPRLRGLMLDLTQWTMSGAWLAAAADTRDQPARAFAGAALDRLRRKVKKHGRNLAKADDAARHELRKEAKKLRYAAEFFTALFDRKRERRRDRHFIAALEDLQDELGMLNDMVTAPAVLTGLGIGDASGAVAVLFPGSKRKLLDAAGDAHEALIDTARFWR</sequence>
<dbReference type="AlphaFoldDB" id="A0A4V2DDM7"/>
<reference evidence="3 4" key="1">
    <citation type="submission" date="2019-02" db="EMBL/GenBank/DDBJ databases">
        <authorList>
            <person name="Li Y."/>
        </authorList>
    </citation>
    <scope>NUCLEOTIDE SEQUENCE [LARGE SCALE GENOMIC DNA]</scope>
    <source>
        <strain evidence="3 4">3-7</strain>
    </source>
</reference>
<dbReference type="Proteomes" id="UP000292085">
    <property type="component" value="Unassembled WGS sequence"/>
</dbReference>
<dbReference type="EMBL" id="SGIS01000006">
    <property type="protein sequence ID" value="RZF65528.1"/>
    <property type="molecule type" value="Genomic_DNA"/>
</dbReference>
<gene>
    <name evidence="3" type="ORF">EWE75_05715</name>
</gene>
<evidence type="ECO:0000313" key="3">
    <source>
        <dbReference type="EMBL" id="RZF65528.1"/>
    </source>
</evidence>
<dbReference type="PROSITE" id="PS51708">
    <property type="entry name" value="CHAD"/>
    <property type="match status" value="1"/>
</dbReference>
<dbReference type="InterPro" id="IPR007899">
    <property type="entry name" value="CHAD_dom"/>
</dbReference>
<dbReference type="Gene3D" id="1.40.20.10">
    <property type="entry name" value="CHAD domain"/>
    <property type="match status" value="1"/>
</dbReference>
<organism evidence="3 4">
    <name type="scientific">Sphingomonas populi</name>
    <dbReference type="NCBI Taxonomy" id="2484750"/>
    <lineage>
        <taxon>Bacteria</taxon>
        <taxon>Pseudomonadati</taxon>
        <taxon>Pseudomonadota</taxon>
        <taxon>Alphaproteobacteria</taxon>
        <taxon>Sphingomonadales</taxon>
        <taxon>Sphingomonadaceae</taxon>
        <taxon>Sphingomonas</taxon>
    </lineage>
</organism>
<protein>
    <submittedName>
        <fullName evidence="3">Inorganic triphosphatase</fullName>
    </submittedName>
</protein>
<dbReference type="GO" id="GO:0046872">
    <property type="term" value="F:metal ion binding"/>
    <property type="evidence" value="ECO:0007669"/>
    <property type="project" value="TreeGrafter"/>
</dbReference>
<name>A0A4V2DDM7_9SPHN</name>
<dbReference type="SMART" id="SM01118">
    <property type="entry name" value="CYTH"/>
    <property type="match status" value="1"/>
</dbReference>
<dbReference type="InterPro" id="IPR038186">
    <property type="entry name" value="CHAD_dom_sf"/>
</dbReference>
<dbReference type="InterPro" id="IPR023577">
    <property type="entry name" value="CYTH_domain"/>
</dbReference>